<protein>
    <submittedName>
        <fullName evidence="4">Putative potassium channel protein (TrkA domain)</fullName>
    </submittedName>
</protein>
<dbReference type="InterPro" id="IPR050721">
    <property type="entry name" value="Trk_Ktr_HKT_K-transport"/>
</dbReference>
<evidence type="ECO:0000259" key="3">
    <source>
        <dbReference type="PROSITE" id="PS51202"/>
    </source>
</evidence>
<dbReference type="SUPFAM" id="SSF51735">
    <property type="entry name" value="NAD(P)-binding Rossmann-fold domains"/>
    <property type="match status" value="1"/>
</dbReference>
<dbReference type="InterPro" id="IPR036721">
    <property type="entry name" value="RCK_C_sf"/>
</dbReference>
<keyword evidence="2" id="KW-0472">Membrane</keyword>
<dbReference type="Pfam" id="PF02080">
    <property type="entry name" value="TrkA_C"/>
    <property type="match status" value="1"/>
</dbReference>
<reference evidence="4 5" key="1">
    <citation type="submission" date="2020-02" db="EMBL/GenBank/DDBJ databases">
        <title>Complete genome sequence of the novel Campylobacter species Candidatus Campylobacter infans.</title>
        <authorList>
            <person name="Duim B."/>
            <person name="Zomer A."/>
            <person name="van der Graaf L."/>
            <person name="Wagenaar J."/>
        </authorList>
    </citation>
    <scope>NUCLEOTIDE SEQUENCE [LARGE SCALE GENOMIC DNA]</scope>
    <source>
        <strain evidence="4 5">19S00001</strain>
    </source>
</reference>
<dbReference type="PROSITE" id="PS51202">
    <property type="entry name" value="RCK_C"/>
    <property type="match status" value="1"/>
</dbReference>
<dbReference type="GO" id="GO:0006813">
    <property type="term" value="P:potassium ion transport"/>
    <property type="evidence" value="ECO:0007669"/>
    <property type="project" value="InterPro"/>
</dbReference>
<dbReference type="SUPFAM" id="SSF81324">
    <property type="entry name" value="Voltage-gated potassium channels"/>
    <property type="match status" value="1"/>
</dbReference>
<dbReference type="Gene3D" id="3.40.50.720">
    <property type="entry name" value="NAD(P)-binding Rossmann-like Domain"/>
    <property type="match status" value="1"/>
</dbReference>
<proteinExistence type="predicted"/>
<dbReference type="Gene3D" id="3.30.70.1450">
    <property type="entry name" value="Regulator of K+ conductance, C-terminal domain"/>
    <property type="match status" value="1"/>
</dbReference>
<dbReference type="PANTHER" id="PTHR43833">
    <property type="entry name" value="POTASSIUM CHANNEL PROTEIN 2-RELATED-RELATED"/>
    <property type="match status" value="1"/>
</dbReference>
<dbReference type="EMBL" id="CP049075">
    <property type="protein sequence ID" value="QLI05065.1"/>
    <property type="molecule type" value="Genomic_DNA"/>
</dbReference>
<dbReference type="GO" id="GO:0005886">
    <property type="term" value="C:plasma membrane"/>
    <property type="evidence" value="ECO:0007669"/>
    <property type="project" value="UniProtKB-SubCell"/>
</dbReference>
<sequence length="374" mass="42411">MTLGQRLAKFLNWRINSPEYSTSSELYEQLRPFRLPLIFIVVMMLFGTAGYVLIDNFSLIDAIYQAGMTFTTVGFTEVAPISPAGRIFTICFILVGFAAFTFSMGIVIEVLKKGTLAQILQERSMLYKIASLKNHFVICYHNIYTIELSKQFRENHIPFVVVDNSAHLSDLAEQYKYPYYIIAEPHTQTALLKTHFSSAKGLITLSDNIADNIAMIATARLYEKELGRKPYFIMTNSNSDDDAIKLTKLGANSVVSATKLVAQRLSAISARPDMENMLEKFLYDKNSPLDIEEIKVPDLSWMRFKRIKETHLRSITNADIVGIRDQNNKFTPMPKGDTLIGTGSKLLVIGTAESIRATKHLIYSKRKPEEFRYI</sequence>
<dbReference type="Pfam" id="PF07885">
    <property type="entry name" value="Ion_trans_2"/>
    <property type="match status" value="1"/>
</dbReference>
<comment type="subcellular location">
    <subcellularLocation>
        <location evidence="1">Cell membrane</location>
        <topology evidence="1">Multi-pass membrane protein</topology>
    </subcellularLocation>
</comment>
<evidence type="ECO:0000256" key="1">
    <source>
        <dbReference type="ARBA" id="ARBA00004651"/>
    </source>
</evidence>
<dbReference type="PANTHER" id="PTHR43833:SF9">
    <property type="entry name" value="POTASSIUM CHANNEL PROTEIN YUGO-RELATED"/>
    <property type="match status" value="1"/>
</dbReference>
<dbReference type="InterPro" id="IPR013099">
    <property type="entry name" value="K_chnl_dom"/>
</dbReference>
<dbReference type="InterPro" id="IPR006037">
    <property type="entry name" value="RCK_C"/>
</dbReference>
<dbReference type="InterPro" id="IPR003148">
    <property type="entry name" value="RCK_N"/>
</dbReference>
<dbReference type="AlphaFoldDB" id="A0A7H9CI81"/>
<keyword evidence="2" id="KW-0812">Transmembrane</keyword>
<accession>A0A7H9CI81</accession>
<name>A0A7H9CI81_9BACT</name>
<dbReference type="Gene3D" id="1.10.287.70">
    <property type="match status" value="1"/>
</dbReference>
<dbReference type="Pfam" id="PF02254">
    <property type="entry name" value="TrkA_N"/>
    <property type="match status" value="1"/>
</dbReference>
<dbReference type="SUPFAM" id="SSF116726">
    <property type="entry name" value="TrkA C-terminal domain-like"/>
    <property type="match status" value="1"/>
</dbReference>
<keyword evidence="4" id="KW-0407">Ion channel</keyword>
<dbReference type="InterPro" id="IPR036291">
    <property type="entry name" value="NAD(P)-bd_dom_sf"/>
</dbReference>
<dbReference type="KEGG" id="cinf:CINF_0542"/>
<keyword evidence="4" id="KW-0406">Ion transport</keyword>
<feature type="transmembrane region" description="Helical" evidence="2">
    <location>
        <begin position="87"/>
        <end position="111"/>
    </location>
</feature>
<keyword evidence="2" id="KW-1133">Transmembrane helix</keyword>
<evidence type="ECO:0000256" key="2">
    <source>
        <dbReference type="SAM" id="Phobius"/>
    </source>
</evidence>
<gene>
    <name evidence="4" type="ORF">CINF_0542</name>
</gene>
<feature type="domain" description="RCK C-terminal" evidence="3">
    <location>
        <begin position="279"/>
        <end position="364"/>
    </location>
</feature>
<feature type="transmembrane region" description="Helical" evidence="2">
    <location>
        <begin position="35"/>
        <end position="54"/>
    </location>
</feature>
<keyword evidence="5" id="KW-1185">Reference proteome</keyword>
<organism evidence="4 5">
    <name type="scientific">Candidatus Campylobacter infans</name>
    <dbReference type="NCBI Taxonomy" id="2561898"/>
    <lineage>
        <taxon>Bacteria</taxon>
        <taxon>Pseudomonadati</taxon>
        <taxon>Campylobacterota</taxon>
        <taxon>Epsilonproteobacteria</taxon>
        <taxon>Campylobacterales</taxon>
        <taxon>Campylobacteraceae</taxon>
        <taxon>Campylobacter</taxon>
    </lineage>
</organism>
<keyword evidence="4" id="KW-0813">Transport</keyword>
<evidence type="ECO:0000313" key="5">
    <source>
        <dbReference type="Proteomes" id="UP000509414"/>
    </source>
</evidence>
<dbReference type="GO" id="GO:0008324">
    <property type="term" value="F:monoatomic cation transmembrane transporter activity"/>
    <property type="evidence" value="ECO:0007669"/>
    <property type="project" value="InterPro"/>
</dbReference>
<evidence type="ECO:0000313" key="4">
    <source>
        <dbReference type="EMBL" id="QLI05065.1"/>
    </source>
</evidence>
<dbReference type="RefSeq" id="WP_179975653.1">
    <property type="nucleotide sequence ID" value="NZ_CP049075.1"/>
</dbReference>
<dbReference type="Proteomes" id="UP000509414">
    <property type="component" value="Chromosome"/>
</dbReference>